<dbReference type="PANTHER" id="PTHR46672:SF8">
    <property type="entry name" value="BTB DOMAIN-CONTAINING PROTEIN"/>
    <property type="match status" value="1"/>
</dbReference>
<feature type="transmembrane region" description="Helical" evidence="1">
    <location>
        <begin position="362"/>
        <end position="387"/>
    </location>
</feature>
<sequence>MDGFIVQTFIDIFDAEGMLQFAPADFDWNQPLGNDTPPPLLYAIFRFWSLGAMEATRKLEVIDRILQAGADPLRECPPGLKITVKNKEPLTLPSMSAVFCVCNLRKGTQDLGDAHPKRKFLEDVLALMKQAKGPKVKKASVHEAVVNLWESVREMSSTHNVIFETSDGEVSAHDHILMAASPVLRAMLQSAMKEGKDKRVQVWDSTKCGMTLFLDVLYTSSTCLELQYKTILEAFDLAHRWQVQHVTDILTETLKGEIRVESFAEIAEAAVLKAVEPLQRACMEFGTKDKEIQTLLKKNSLPPAVRKLLGQREAEDVTNWIQQVFELLDFKSKLTSVSFMVQCQAEQLFPDNAVVKLAAPGLYFVLSPILAILGIFLISSVVVYVFVPLARRRGVEFTEAAKKQKQREDVMEVLEESLEPPLQAMGLTFADVQAEAGLLERSGFLKVKTGLLEVRADAGMNIVMVTVIEAILISLLPINVIIIILFLFIIITTVTTLAIIMAITIIIIIIIIIIIFIIVIYIVINVVIITIIILVISNIVIVITIPMTMTITIAITITTITIIITITS</sequence>
<dbReference type="SUPFAM" id="SSF54695">
    <property type="entry name" value="POZ domain"/>
    <property type="match status" value="1"/>
</dbReference>
<dbReference type="Proteomes" id="UP000186817">
    <property type="component" value="Unassembled WGS sequence"/>
</dbReference>
<proteinExistence type="predicted"/>
<keyword evidence="4" id="KW-1185">Reference proteome</keyword>
<feature type="transmembrane region" description="Helical" evidence="1">
    <location>
        <begin position="526"/>
        <end position="545"/>
    </location>
</feature>
<dbReference type="Pfam" id="PF00651">
    <property type="entry name" value="BTB"/>
    <property type="match status" value="1"/>
</dbReference>
<organism evidence="3 4">
    <name type="scientific">Symbiodinium microadriaticum</name>
    <name type="common">Dinoflagellate</name>
    <name type="synonym">Zooxanthella microadriatica</name>
    <dbReference type="NCBI Taxonomy" id="2951"/>
    <lineage>
        <taxon>Eukaryota</taxon>
        <taxon>Sar</taxon>
        <taxon>Alveolata</taxon>
        <taxon>Dinophyceae</taxon>
        <taxon>Suessiales</taxon>
        <taxon>Symbiodiniaceae</taxon>
        <taxon>Symbiodinium</taxon>
    </lineage>
</organism>
<comment type="caution">
    <text evidence="3">The sequence shown here is derived from an EMBL/GenBank/DDBJ whole genome shotgun (WGS) entry which is preliminary data.</text>
</comment>
<dbReference type="SMART" id="SM00225">
    <property type="entry name" value="BTB"/>
    <property type="match status" value="1"/>
</dbReference>
<name>A0A1Q9CZ25_SYMMI</name>
<dbReference type="PROSITE" id="PS50097">
    <property type="entry name" value="BTB"/>
    <property type="match status" value="1"/>
</dbReference>
<feature type="domain" description="BTB" evidence="2">
    <location>
        <begin position="159"/>
        <end position="226"/>
    </location>
</feature>
<protein>
    <recommendedName>
        <fullName evidence="2">BTB domain-containing protein</fullName>
    </recommendedName>
</protein>
<dbReference type="OrthoDB" id="410085at2759"/>
<dbReference type="EMBL" id="LSRX01000826">
    <property type="protein sequence ID" value="OLP88185.1"/>
    <property type="molecule type" value="Genomic_DNA"/>
</dbReference>
<evidence type="ECO:0000313" key="3">
    <source>
        <dbReference type="EMBL" id="OLP88185.1"/>
    </source>
</evidence>
<feature type="transmembrane region" description="Helical" evidence="1">
    <location>
        <begin position="551"/>
        <end position="567"/>
    </location>
</feature>
<keyword evidence="1" id="KW-1133">Transmembrane helix</keyword>
<evidence type="ECO:0000313" key="4">
    <source>
        <dbReference type="Proteomes" id="UP000186817"/>
    </source>
</evidence>
<dbReference type="Gene3D" id="3.30.710.10">
    <property type="entry name" value="Potassium Channel Kv1.1, Chain A"/>
    <property type="match status" value="1"/>
</dbReference>
<evidence type="ECO:0000259" key="2">
    <source>
        <dbReference type="PROSITE" id="PS50097"/>
    </source>
</evidence>
<dbReference type="CDD" id="cd18186">
    <property type="entry name" value="BTB_POZ_ZBTB_KLHL-like"/>
    <property type="match status" value="1"/>
</dbReference>
<dbReference type="PANTHER" id="PTHR46672">
    <property type="entry name" value="OS08G0495500 PROTEIN-RELATED"/>
    <property type="match status" value="1"/>
</dbReference>
<feature type="transmembrane region" description="Helical" evidence="1">
    <location>
        <begin position="497"/>
        <end position="519"/>
    </location>
</feature>
<keyword evidence="1" id="KW-0812">Transmembrane</keyword>
<gene>
    <name evidence="3" type="ORF">AK812_SmicGene30517</name>
</gene>
<dbReference type="InterPro" id="IPR044714">
    <property type="entry name" value="AtSIBP1-like"/>
</dbReference>
<accession>A0A1Q9CZ25</accession>
<dbReference type="AlphaFoldDB" id="A0A1Q9CZ25"/>
<keyword evidence="1" id="KW-0472">Membrane</keyword>
<reference evidence="3 4" key="1">
    <citation type="submission" date="2016-02" db="EMBL/GenBank/DDBJ databases">
        <title>Genome analysis of coral dinoflagellate symbionts highlights evolutionary adaptations to a symbiotic lifestyle.</title>
        <authorList>
            <person name="Aranda M."/>
            <person name="Li Y."/>
            <person name="Liew Y.J."/>
            <person name="Baumgarten S."/>
            <person name="Simakov O."/>
            <person name="Wilson M."/>
            <person name="Piel J."/>
            <person name="Ashoor H."/>
            <person name="Bougouffa S."/>
            <person name="Bajic V.B."/>
            <person name="Ryu T."/>
            <person name="Ravasi T."/>
            <person name="Bayer T."/>
            <person name="Micklem G."/>
            <person name="Kim H."/>
            <person name="Bhak J."/>
            <person name="Lajeunesse T.C."/>
            <person name="Voolstra C.R."/>
        </authorList>
    </citation>
    <scope>NUCLEOTIDE SEQUENCE [LARGE SCALE GENOMIC DNA]</scope>
    <source>
        <strain evidence="3 4">CCMP2467</strain>
    </source>
</reference>
<dbReference type="InterPro" id="IPR011333">
    <property type="entry name" value="SKP1/BTB/POZ_sf"/>
</dbReference>
<dbReference type="InterPro" id="IPR000210">
    <property type="entry name" value="BTB/POZ_dom"/>
</dbReference>
<evidence type="ECO:0000256" key="1">
    <source>
        <dbReference type="SAM" id="Phobius"/>
    </source>
</evidence>
<feature type="transmembrane region" description="Helical" evidence="1">
    <location>
        <begin position="462"/>
        <end position="491"/>
    </location>
</feature>